<feature type="signal peptide" evidence="1">
    <location>
        <begin position="1"/>
        <end position="23"/>
    </location>
</feature>
<dbReference type="KEGG" id="ppn:Palpr_2885"/>
<reference key="1">
    <citation type="submission" date="2010-11" db="EMBL/GenBank/DDBJ databases">
        <title>The complete genome of Paludibacter propionicigenes DSM 17365.</title>
        <authorList>
            <consortium name="US DOE Joint Genome Institute (JGI-PGF)"/>
            <person name="Lucas S."/>
            <person name="Copeland A."/>
            <person name="Lapidus A."/>
            <person name="Bruce D."/>
            <person name="Goodwin L."/>
            <person name="Pitluck S."/>
            <person name="Kyrpides N."/>
            <person name="Mavromatis K."/>
            <person name="Ivanova N."/>
            <person name="Munk A.C."/>
            <person name="Brettin T."/>
            <person name="Detter J.C."/>
            <person name="Han C."/>
            <person name="Tapia R."/>
            <person name="Land M."/>
            <person name="Hauser L."/>
            <person name="Markowitz V."/>
            <person name="Cheng J.-F."/>
            <person name="Hugenholtz P."/>
            <person name="Woyke T."/>
            <person name="Wu D."/>
            <person name="Gronow S."/>
            <person name="Wellnitz S."/>
            <person name="Brambilla E."/>
            <person name="Klenk H.-P."/>
            <person name="Eisen J.A."/>
        </authorList>
    </citation>
    <scope>NUCLEOTIDE SEQUENCE</scope>
    <source>
        <strain>WB4</strain>
    </source>
</reference>
<dbReference type="STRING" id="694427.Palpr_2885"/>
<organism evidence="2 3">
    <name type="scientific">Paludibacter propionicigenes (strain DSM 17365 / JCM 13257 / WB4)</name>
    <dbReference type="NCBI Taxonomy" id="694427"/>
    <lineage>
        <taxon>Bacteria</taxon>
        <taxon>Pseudomonadati</taxon>
        <taxon>Bacteroidota</taxon>
        <taxon>Bacteroidia</taxon>
        <taxon>Bacteroidales</taxon>
        <taxon>Paludibacteraceae</taxon>
        <taxon>Paludibacter</taxon>
    </lineage>
</organism>
<evidence type="ECO:0000313" key="2">
    <source>
        <dbReference type="EMBL" id="ADQ81014.1"/>
    </source>
</evidence>
<dbReference type="Pfam" id="PF25594">
    <property type="entry name" value="GldB_lipo"/>
    <property type="match status" value="1"/>
</dbReference>
<evidence type="ECO:0008006" key="4">
    <source>
        <dbReference type="Google" id="ProtNLM"/>
    </source>
</evidence>
<gene>
    <name evidence="2" type="ordered locus">Palpr_2885</name>
</gene>
<accession>E4T8H0</accession>
<proteinExistence type="predicted"/>
<dbReference type="PROSITE" id="PS51257">
    <property type="entry name" value="PROKAR_LIPOPROTEIN"/>
    <property type="match status" value="1"/>
</dbReference>
<keyword evidence="3" id="KW-1185">Reference proteome</keyword>
<dbReference type="eggNOG" id="COG5504">
    <property type="taxonomic scope" value="Bacteria"/>
</dbReference>
<evidence type="ECO:0000256" key="1">
    <source>
        <dbReference type="SAM" id="SignalP"/>
    </source>
</evidence>
<dbReference type="Proteomes" id="UP000008718">
    <property type="component" value="Chromosome"/>
</dbReference>
<dbReference type="RefSeq" id="WP_013446383.1">
    <property type="nucleotide sequence ID" value="NC_014734.1"/>
</dbReference>
<dbReference type="HOGENOM" id="CLU_070771_0_0_10"/>
<sequence length="336" mass="39506">MKKINVLILLLAALNLLSSCSNNNRFKIDTDKNRVTVKIHRFDKDLLTLDTTNLKAGVKKLYSKYPDFLPEFVYNVLDTTAADTNAVSHEFYKFLTDKTFTQVNKKTLQTFDDVSDIEKKISDAFTYIHFYFPEVKLPEIYFYVSGFNRAIMMNDKFIAVGTDLYLGSDYPAYKDYTYEYMLFNMRRECVATDLVSATLFRMFVMDSSEYRLLDNMLFRGKVMYLLSVFMPDEKPQDIMGYSEEQWKWTKKYEKEIWATVIDQKHLFSTDLQLIRKYMNDAPFTAPVSQESPGRLGTWLGWQIVESYMNKNPKVSLTDLMKDSNYQKMLEESGYRP</sequence>
<dbReference type="AlphaFoldDB" id="E4T8H0"/>
<reference evidence="2 3" key="2">
    <citation type="journal article" date="2011" name="Stand. Genomic Sci.">
        <title>Complete genome sequence of Paludibacter propionicigenes type strain (WB4).</title>
        <authorList>
            <person name="Gronow S."/>
            <person name="Munk C."/>
            <person name="Lapidus A."/>
            <person name="Nolan M."/>
            <person name="Lucas S."/>
            <person name="Hammon N."/>
            <person name="Deshpande S."/>
            <person name="Cheng J.F."/>
            <person name="Tapia R."/>
            <person name="Han C."/>
            <person name="Goodwin L."/>
            <person name="Pitluck S."/>
            <person name="Liolios K."/>
            <person name="Ivanova N."/>
            <person name="Mavromatis K."/>
            <person name="Mikhailova N."/>
            <person name="Pati A."/>
            <person name="Chen A."/>
            <person name="Palaniappan K."/>
            <person name="Land M."/>
            <person name="Hauser L."/>
            <person name="Chang Y.J."/>
            <person name="Jeffries C.D."/>
            <person name="Brambilla E."/>
            <person name="Rohde M."/>
            <person name="Goker M."/>
            <person name="Detter J.C."/>
            <person name="Woyke T."/>
            <person name="Bristow J."/>
            <person name="Eisen J.A."/>
            <person name="Markowitz V."/>
            <person name="Hugenholtz P."/>
            <person name="Kyrpides N.C."/>
            <person name="Klenk H.P."/>
        </authorList>
    </citation>
    <scope>NUCLEOTIDE SEQUENCE [LARGE SCALE GENOMIC DNA]</scope>
    <source>
        <strain evidence="3">DSM 17365 / JCM 13257 / WB4</strain>
    </source>
</reference>
<dbReference type="EMBL" id="CP002345">
    <property type="protein sequence ID" value="ADQ81014.1"/>
    <property type="molecule type" value="Genomic_DNA"/>
</dbReference>
<feature type="chain" id="PRO_5003189263" description="Gliding motility-associated lipoprotein GldB" evidence="1">
    <location>
        <begin position="24"/>
        <end position="336"/>
    </location>
</feature>
<evidence type="ECO:0000313" key="3">
    <source>
        <dbReference type="Proteomes" id="UP000008718"/>
    </source>
</evidence>
<protein>
    <recommendedName>
        <fullName evidence="4">Gliding motility-associated lipoprotein GldB</fullName>
    </recommendedName>
</protein>
<dbReference type="InterPro" id="IPR019853">
    <property type="entry name" value="GldB-like"/>
</dbReference>
<name>E4T8H0_PALPW</name>
<dbReference type="OrthoDB" id="976022at2"/>
<keyword evidence="1" id="KW-0732">Signal</keyword>